<proteinExistence type="predicted"/>
<gene>
    <name evidence="2" type="ORF">EYF80_027219</name>
</gene>
<evidence type="ECO:0000256" key="1">
    <source>
        <dbReference type="SAM" id="MobiDB-lite"/>
    </source>
</evidence>
<dbReference type="EMBL" id="SRLO01000291">
    <property type="protein sequence ID" value="TNN62516.1"/>
    <property type="molecule type" value="Genomic_DNA"/>
</dbReference>
<comment type="caution">
    <text evidence="2">The sequence shown here is derived from an EMBL/GenBank/DDBJ whole genome shotgun (WGS) entry which is preliminary data.</text>
</comment>
<name>A0A4Z2H9R7_9TELE</name>
<evidence type="ECO:0000313" key="2">
    <source>
        <dbReference type="EMBL" id="TNN62516.1"/>
    </source>
</evidence>
<keyword evidence="3" id="KW-1185">Reference proteome</keyword>
<feature type="region of interest" description="Disordered" evidence="1">
    <location>
        <begin position="39"/>
        <end position="68"/>
    </location>
</feature>
<sequence>MCRTEPPCRLAGSLGLSPAKLTFPEESFVNGFNLKAERRAASGAAAGERPDSRNRSRSHALCNPPDAS</sequence>
<dbReference type="Proteomes" id="UP000314294">
    <property type="component" value="Unassembled WGS sequence"/>
</dbReference>
<accession>A0A4Z2H9R7</accession>
<protein>
    <submittedName>
        <fullName evidence="2">Uncharacterized protein</fullName>
    </submittedName>
</protein>
<reference evidence="2 3" key="1">
    <citation type="submission" date="2019-03" db="EMBL/GenBank/DDBJ databases">
        <title>First draft genome of Liparis tanakae, snailfish: a comprehensive survey of snailfish specific genes.</title>
        <authorList>
            <person name="Kim W."/>
            <person name="Song I."/>
            <person name="Jeong J.-H."/>
            <person name="Kim D."/>
            <person name="Kim S."/>
            <person name="Ryu S."/>
            <person name="Song J.Y."/>
            <person name="Lee S.K."/>
        </authorList>
    </citation>
    <scope>NUCLEOTIDE SEQUENCE [LARGE SCALE GENOMIC DNA]</scope>
    <source>
        <tissue evidence="2">Muscle</tissue>
    </source>
</reference>
<organism evidence="2 3">
    <name type="scientific">Liparis tanakae</name>
    <name type="common">Tanaka's snailfish</name>
    <dbReference type="NCBI Taxonomy" id="230148"/>
    <lineage>
        <taxon>Eukaryota</taxon>
        <taxon>Metazoa</taxon>
        <taxon>Chordata</taxon>
        <taxon>Craniata</taxon>
        <taxon>Vertebrata</taxon>
        <taxon>Euteleostomi</taxon>
        <taxon>Actinopterygii</taxon>
        <taxon>Neopterygii</taxon>
        <taxon>Teleostei</taxon>
        <taxon>Neoteleostei</taxon>
        <taxon>Acanthomorphata</taxon>
        <taxon>Eupercaria</taxon>
        <taxon>Perciformes</taxon>
        <taxon>Cottioidei</taxon>
        <taxon>Cottales</taxon>
        <taxon>Liparidae</taxon>
        <taxon>Liparis</taxon>
    </lineage>
</organism>
<dbReference type="AlphaFoldDB" id="A0A4Z2H9R7"/>
<evidence type="ECO:0000313" key="3">
    <source>
        <dbReference type="Proteomes" id="UP000314294"/>
    </source>
</evidence>